<evidence type="ECO:0000313" key="1">
    <source>
        <dbReference type="EMBL" id="KAK9115752.1"/>
    </source>
</evidence>
<organism evidence="1 2">
    <name type="scientific">Stephania japonica</name>
    <dbReference type="NCBI Taxonomy" id="461633"/>
    <lineage>
        <taxon>Eukaryota</taxon>
        <taxon>Viridiplantae</taxon>
        <taxon>Streptophyta</taxon>
        <taxon>Embryophyta</taxon>
        <taxon>Tracheophyta</taxon>
        <taxon>Spermatophyta</taxon>
        <taxon>Magnoliopsida</taxon>
        <taxon>Ranunculales</taxon>
        <taxon>Menispermaceae</taxon>
        <taxon>Menispermoideae</taxon>
        <taxon>Cissampelideae</taxon>
        <taxon>Stephania</taxon>
    </lineage>
</organism>
<dbReference type="Proteomes" id="UP001417504">
    <property type="component" value="Unassembled WGS sequence"/>
</dbReference>
<proteinExistence type="predicted"/>
<sequence>MNNIESELWSNISIDLERCSIPCLKLVPAHSQQAKTHQLLFYRSFSLLLQIKVVFVPVQLCFSINKFS</sequence>
<dbReference type="AlphaFoldDB" id="A0AAP0II36"/>
<evidence type="ECO:0000313" key="2">
    <source>
        <dbReference type="Proteomes" id="UP001417504"/>
    </source>
</evidence>
<reference evidence="1 2" key="1">
    <citation type="submission" date="2024-01" db="EMBL/GenBank/DDBJ databases">
        <title>Genome assemblies of Stephania.</title>
        <authorList>
            <person name="Yang L."/>
        </authorList>
    </citation>
    <scope>NUCLEOTIDE SEQUENCE [LARGE SCALE GENOMIC DNA]</scope>
    <source>
        <strain evidence="1">QJT</strain>
        <tissue evidence="1">Leaf</tissue>
    </source>
</reference>
<accession>A0AAP0II36</accession>
<gene>
    <name evidence="1" type="ORF">Sjap_014699</name>
</gene>
<keyword evidence="2" id="KW-1185">Reference proteome</keyword>
<name>A0AAP0II36_9MAGN</name>
<dbReference type="EMBL" id="JBBNAE010000006">
    <property type="protein sequence ID" value="KAK9115752.1"/>
    <property type="molecule type" value="Genomic_DNA"/>
</dbReference>
<protein>
    <submittedName>
        <fullName evidence="1">Uncharacterized protein</fullName>
    </submittedName>
</protein>
<comment type="caution">
    <text evidence="1">The sequence shown here is derived from an EMBL/GenBank/DDBJ whole genome shotgun (WGS) entry which is preliminary data.</text>
</comment>